<dbReference type="PROSITE" id="PS51257">
    <property type="entry name" value="PROKAR_LIPOPROTEIN"/>
    <property type="match status" value="1"/>
</dbReference>
<name>A0A364Y3C9_9BACT</name>
<evidence type="ECO:0008006" key="3">
    <source>
        <dbReference type="Google" id="ProtNLM"/>
    </source>
</evidence>
<dbReference type="Pfam" id="PF14135">
    <property type="entry name" value="DUF4302"/>
    <property type="match status" value="1"/>
</dbReference>
<keyword evidence="2" id="KW-1185">Reference proteome</keyword>
<sequence length="453" mass="50667">MKQIKIYTIVSLVATLAMMTSCDKQYDTIFKETPDERVQAALAEYNQTLVNAPHGWTASLYTGTGAGYFYYFNFKDDGTVNMLSDFNVTTAGEIMGSTWTLKALQRPSLSFTTYSYVHLPADPDGNINNGIPGSGLRSDFEFAFVRTAGDSIIMEGLLHKAQLFLVKASAEEKTAYEGKRIQELFLKTETYLNDYRGYTLTLPNNVEVPMALALEQKLISFQYLAAQDETIQLPMSAFTFSTDGIILKDPIRIHDYTIKKLVWDDNTESYHVTFDTPVTLVGNDSPFILRPATPLHSILGEVSIKTLIPYGAGENPLPAQSDEFTEAYNFAATQMHEGEFRLTLENMQFVFPPNTDRMFFVVSVLQPVSGGGYARFLAQYTYSYQVRADGTIKFKLEGNDDNAGALYADLIGILNHFDNDTFTLEYVGGGFSKTVAFFSQEEIGYHFGAYMTE</sequence>
<dbReference type="EMBL" id="QMFY01000006">
    <property type="protein sequence ID" value="RAW00519.1"/>
    <property type="molecule type" value="Genomic_DNA"/>
</dbReference>
<reference evidence="1 2" key="1">
    <citation type="submission" date="2018-06" db="EMBL/GenBank/DDBJ databases">
        <title>Chryseolinea flavus sp. nov., a member of the phylum Bacteroidetes isolated from soil.</title>
        <authorList>
            <person name="Li Y."/>
            <person name="Wang J."/>
        </authorList>
    </citation>
    <scope>NUCLEOTIDE SEQUENCE [LARGE SCALE GENOMIC DNA]</scope>
    <source>
        <strain evidence="1 2">SDU1-6</strain>
    </source>
</reference>
<dbReference type="RefSeq" id="WP_112747319.1">
    <property type="nucleotide sequence ID" value="NZ_QMFY01000006.1"/>
</dbReference>
<protein>
    <recommendedName>
        <fullName evidence="3">DUF4302 domain-containing protein</fullName>
    </recommendedName>
</protein>
<evidence type="ECO:0000313" key="1">
    <source>
        <dbReference type="EMBL" id="RAW00519.1"/>
    </source>
</evidence>
<comment type="caution">
    <text evidence="1">The sequence shown here is derived from an EMBL/GenBank/DDBJ whole genome shotgun (WGS) entry which is preliminary data.</text>
</comment>
<dbReference type="AlphaFoldDB" id="A0A364Y3C9"/>
<proteinExistence type="predicted"/>
<organism evidence="1 2">
    <name type="scientific">Pseudochryseolinea flava</name>
    <dbReference type="NCBI Taxonomy" id="2059302"/>
    <lineage>
        <taxon>Bacteria</taxon>
        <taxon>Pseudomonadati</taxon>
        <taxon>Bacteroidota</taxon>
        <taxon>Cytophagia</taxon>
        <taxon>Cytophagales</taxon>
        <taxon>Fulvivirgaceae</taxon>
        <taxon>Pseudochryseolinea</taxon>
    </lineage>
</organism>
<dbReference type="InterPro" id="IPR025396">
    <property type="entry name" value="DUF4302"/>
</dbReference>
<dbReference type="OrthoDB" id="707849at2"/>
<accession>A0A364Y3C9</accession>
<dbReference type="Proteomes" id="UP000251889">
    <property type="component" value="Unassembled WGS sequence"/>
</dbReference>
<gene>
    <name evidence="1" type="ORF">DQQ10_13040</name>
</gene>
<evidence type="ECO:0000313" key="2">
    <source>
        <dbReference type="Proteomes" id="UP000251889"/>
    </source>
</evidence>